<keyword evidence="1" id="KW-1133">Transmembrane helix</keyword>
<proteinExistence type="predicted"/>
<evidence type="ECO:0000313" key="2">
    <source>
        <dbReference type="EMBL" id="KAL1841773.1"/>
    </source>
</evidence>
<feature type="transmembrane region" description="Helical" evidence="1">
    <location>
        <begin position="117"/>
        <end position="136"/>
    </location>
</feature>
<comment type="caution">
    <text evidence="2">The sequence shown here is derived from an EMBL/GenBank/DDBJ whole genome shotgun (WGS) entry which is preliminary data.</text>
</comment>
<evidence type="ECO:0000313" key="3">
    <source>
        <dbReference type="Proteomes" id="UP001583172"/>
    </source>
</evidence>
<dbReference type="EMBL" id="JAZGSY010000064">
    <property type="protein sequence ID" value="KAL1841773.1"/>
    <property type="molecule type" value="Genomic_DNA"/>
</dbReference>
<name>A0ABR3VK82_HUMIN</name>
<keyword evidence="3" id="KW-1185">Reference proteome</keyword>
<organism evidence="2 3">
    <name type="scientific">Humicola insolens</name>
    <name type="common">Soft-rot fungus</name>
    <dbReference type="NCBI Taxonomy" id="85995"/>
    <lineage>
        <taxon>Eukaryota</taxon>
        <taxon>Fungi</taxon>
        <taxon>Dikarya</taxon>
        <taxon>Ascomycota</taxon>
        <taxon>Pezizomycotina</taxon>
        <taxon>Sordariomycetes</taxon>
        <taxon>Sordariomycetidae</taxon>
        <taxon>Sordariales</taxon>
        <taxon>Chaetomiaceae</taxon>
        <taxon>Mycothermus</taxon>
    </lineage>
</organism>
<feature type="transmembrane region" description="Helical" evidence="1">
    <location>
        <begin position="82"/>
        <end position="105"/>
    </location>
</feature>
<accession>A0ABR3VK82</accession>
<keyword evidence="1" id="KW-0812">Transmembrane</keyword>
<evidence type="ECO:0000256" key="1">
    <source>
        <dbReference type="SAM" id="Phobius"/>
    </source>
</evidence>
<feature type="transmembrane region" description="Helical" evidence="1">
    <location>
        <begin position="54"/>
        <end position="75"/>
    </location>
</feature>
<gene>
    <name evidence="2" type="ORF">VTJ49DRAFT_6611</name>
</gene>
<reference evidence="2 3" key="1">
    <citation type="journal article" date="2024" name="Commun. Biol.">
        <title>Comparative genomic analysis of thermophilic fungi reveals convergent evolutionary adaptations and gene losses.</title>
        <authorList>
            <person name="Steindorff A.S."/>
            <person name="Aguilar-Pontes M.V."/>
            <person name="Robinson A.J."/>
            <person name="Andreopoulos B."/>
            <person name="LaButti K."/>
            <person name="Kuo A."/>
            <person name="Mondo S."/>
            <person name="Riley R."/>
            <person name="Otillar R."/>
            <person name="Haridas S."/>
            <person name="Lipzen A."/>
            <person name="Grimwood J."/>
            <person name="Schmutz J."/>
            <person name="Clum A."/>
            <person name="Reid I.D."/>
            <person name="Moisan M.C."/>
            <person name="Butler G."/>
            <person name="Nguyen T.T.M."/>
            <person name="Dewar K."/>
            <person name="Conant G."/>
            <person name="Drula E."/>
            <person name="Henrissat B."/>
            <person name="Hansel C."/>
            <person name="Singer S."/>
            <person name="Hutchinson M.I."/>
            <person name="de Vries R.P."/>
            <person name="Natvig D.O."/>
            <person name="Powell A.J."/>
            <person name="Tsang A."/>
            <person name="Grigoriev I.V."/>
        </authorList>
    </citation>
    <scope>NUCLEOTIDE SEQUENCE [LARGE SCALE GENOMIC DNA]</scope>
    <source>
        <strain evidence="2 3">CBS 620.91</strain>
    </source>
</reference>
<keyword evidence="1" id="KW-0472">Membrane</keyword>
<protein>
    <submittedName>
        <fullName evidence="2">Uncharacterized protein</fullName>
    </submittedName>
</protein>
<sequence>MGRPPKEVKKRHPALLFSVFAALSIIDIGFNAAAGAAAVSTGALASGLPLTERAIGIGALAGITKAGLVAFFAFMKVATQDLAVYTLLSLLGTGFGIAIVVTVQVSNAVLGDAPPELLIAAIVAAIPTLGEFSSVYQPLETYYESEDDGRVQTIKIGFPKDPLKIGLDALGGYVFARMAQNKGES</sequence>
<dbReference type="Proteomes" id="UP001583172">
    <property type="component" value="Unassembled WGS sequence"/>
</dbReference>